<keyword evidence="3" id="KW-0378">Hydrolase</keyword>
<dbReference type="EMBL" id="LC066370">
    <property type="protein sequence ID" value="BAT25550.1"/>
    <property type="molecule type" value="Genomic_DNA"/>
</dbReference>
<dbReference type="PANTHER" id="PTHR43788">
    <property type="entry name" value="DNA2/NAM7 HELICASE FAMILY MEMBER"/>
    <property type="match status" value="1"/>
</dbReference>
<keyword evidence="2" id="KW-0547">Nucleotide-binding</keyword>
<proteinExistence type="inferred from homology"/>
<feature type="compositionally biased region" description="Basic and acidic residues" evidence="6">
    <location>
        <begin position="51"/>
        <end position="75"/>
    </location>
</feature>
<evidence type="ECO:0000259" key="7">
    <source>
        <dbReference type="Pfam" id="PF13086"/>
    </source>
</evidence>
<feature type="region of interest" description="Disordered" evidence="6">
    <location>
        <begin position="138"/>
        <end position="169"/>
    </location>
</feature>
<dbReference type="InterPro" id="IPR050534">
    <property type="entry name" value="Coronavir_polyprotein_1ab"/>
</dbReference>
<feature type="region of interest" description="Disordered" evidence="6">
    <location>
        <begin position="51"/>
        <end position="116"/>
    </location>
</feature>
<evidence type="ECO:0000256" key="4">
    <source>
        <dbReference type="ARBA" id="ARBA00022806"/>
    </source>
</evidence>
<dbReference type="CDD" id="cd18808">
    <property type="entry name" value="SF1_C_Upf1"/>
    <property type="match status" value="1"/>
</dbReference>
<feature type="domain" description="DNA2/NAM7 helicase-like C-terminal" evidence="8">
    <location>
        <begin position="985"/>
        <end position="1152"/>
    </location>
</feature>
<comment type="similarity">
    <text evidence="1">Belongs to the DNA2/NAM7 helicase family.</text>
</comment>
<dbReference type="GO" id="GO:0005524">
    <property type="term" value="F:ATP binding"/>
    <property type="evidence" value="ECO:0007669"/>
    <property type="project" value="UniProtKB-KW"/>
</dbReference>
<evidence type="ECO:0000256" key="5">
    <source>
        <dbReference type="ARBA" id="ARBA00022840"/>
    </source>
</evidence>
<name>A0A0P0YVV6_9HYPH</name>
<dbReference type="RefSeq" id="WP_073468948.1">
    <property type="nucleotide sequence ID" value="NZ_BBWQ01000001.1"/>
</dbReference>
<dbReference type="PANTHER" id="PTHR43788:SF8">
    <property type="entry name" value="DNA-BINDING PROTEIN SMUBP-2"/>
    <property type="match status" value="1"/>
</dbReference>
<dbReference type="InterPro" id="IPR041679">
    <property type="entry name" value="DNA2/NAM7-like_C"/>
</dbReference>
<keyword evidence="4 9" id="KW-0347">Helicase</keyword>
<feature type="domain" description="DNA2/NAM7 helicase helicase" evidence="7">
    <location>
        <begin position="866"/>
        <end position="926"/>
    </location>
</feature>
<dbReference type="InterPro" id="IPR041677">
    <property type="entry name" value="DNA2/NAM7_AAA_11"/>
</dbReference>
<evidence type="ECO:0000256" key="3">
    <source>
        <dbReference type="ARBA" id="ARBA00022801"/>
    </source>
</evidence>
<sequence length="1169" mass="129755">MSSRPLLQKGIAELEKLFDQNRDDPQFLKTLIAELSERTVPRAKDLERRALQAASVRREPPKAEAESHAVREPRMRVAAFSPATATSLPEPPVRPAEPIKEPPIREPVRPAPEPPPVTNKATDILGAWTAMEVLSPPSFRKPEDLAGGDRSRIAPLDKGKLPWEGDGERSRPNQKLYYQIVLGTIDMETAVSSLLQVYADSRIEKPSARGEAVLATIMVDREGRPVETDAVAISSFGWGVPVSLTGKLRDLGTWSQAEQRLVEQLEKKIVSEDKDGKPLPLTAKAIDAAYRWLVETLGLDAHFAKQPIFAVRSYQYFKLQDPPESILLNSFFLEDLASAAALTGNGKSTVNLNRYLGTTKPKTRRNLMKDNQALAEALEPGKFPLGAWPGSGRHPLVMLQQCAINLAMKDLTSDGILAVNGPPGTGKTTLLRDIVAAIVTKRAELLCKFDDPEDAFVPSGQKLKRGNAFIHLYKLDERLRGHEIIVASSNNKAVENVSAELPGMGAIADDATGLRYFKTVSDALLERDSWGVIAAVLGNARNRSDFRQTFWWDDDVGFQRYLQQASGNPQLITEKTENGTRQRPPVIVEQENAPEDHDEALKRWRKARQRFTKTLAEAKTALANLQAIRDLLIAIAKTQAGIVRIDAEIASRQPALTQAEQTAHDAASLQEDQEKLVLALNQNASSAMHSRPGFWSRLFETSAFRAWQAEHGVLLARLKEAKTRLTSLKADADATAAAYSRLKAVADDMQKIRSGLLATLERDQARYASLSKQYSGIYIWEEFFEKRHADKQKAAPWLDEKTARLRHDVFEAAMELHRAFIDAAARPVRHNLNALMDGFGVRSLGNAERDALIPHLWSTLFLLVPVVSTTFASVSRMFGRIDPEEFGWLLVDEAGQALPQAAVGALMRTRRAVVVGDPIQIEPVVVLPDQLTEAMCHQFGIDPLIYNPPGASAQTLADSATEYFGTFETKFGTREVGVPLLVHRRCDDPMFSISNMIAYENLMVQAKMAKASAIRDILGPSRWIDVEGRGQEKWCQQEGEALLGLLWQLRDKEIAPDFYIVTPFVVVQDRMREMLRTSGLLDGWVENPFAWVYERVGTVHTVQGREAEAVFFLLGAPSAEQRGARCWAGGRPNLLNVAVTRAKESVYVIGNRSLWKSAGVFQSLDDFLR</sequence>
<dbReference type="Pfam" id="PF13087">
    <property type="entry name" value="AAA_12"/>
    <property type="match status" value="1"/>
</dbReference>
<dbReference type="AlphaFoldDB" id="A0A0P0YVV6"/>
<evidence type="ECO:0000256" key="2">
    <source>
        <dbReference type="ARBA" id="ARBA00022741"/>
    </source>
</evidence>
<dbReference type="InterPro" id="IPR047187">
    <property type="entry name" value="SF1_C_Upf1"/>
</dbReference>
<feature type="compositionally biased region" description="Basic and acidic residues" evidence="6">
    <location>
        <begin position="97"/>
        <end position="108"/>
    </location>
</feature>
<feature type="compositionally biased region" description="Basic and acidic residues" evidence="6">
    <location>
        <begin position="140"/>
        <end position="169"/>
    </location>
</feature>
<evidence type="ECO:0000259" key="8">
    <source>
        <dbReference type="Pfam" id="PF13087"/>
    </source>
</evidence>
<protein>
    <submittedName>
        <fullName evidence="9">Superfamily I DNA and RNA helicase and helicase subunits-like protein</fullName>
    </submittedName>
</protein>
<dbReference type="GO" id="GO:0043139">
    <property type="term" value="F:5'-3' DNA helicase activity"/>
    <property type="evidence" value="ECO:0007669"/>
    <property type="project" value="TreeGrafter"/>
</dbReference>
<dbReference type="SUPFAM" id="SSF52540">
    <property type="entry name" value="P-loop containing nucleoside triphosphate hydrolases"/>
    <property type="match status" value="1"/>
</dbReference>
<evidence type="ECO:0000256" key="6">
    <source>
        <dbReference type="SAM" id="MobiDB-lite"/>
    </source>
</evidence>
<dbReference type="Gene3D" id="3.40.50.300">
    <property type="entry name" value="P-loop containing nucleotide triphosphate hydrolases"/>
    <property type="match status" value="3"/>
</dbReference>
<keyword evidence="5" id="KW-0067">ATP-binding</keyword>
<accession>A0A0P0YVV6</accession>
<dbReference type="InterPro" id="IPR027417">
    <property type="entry name" value="P-loop_NTPase"/>
</dbReference>
<dbReference type="GO" id="GO:0016787">
    <property type="term" value="F:hydrolase activity"/>
    <property type="evidence" value="ECO:0007669"/>
    <property type="project" value="UniProtKB-KW"/>
</dbReference>
<dbReference type="Pfam" id="PF13086">
    <property type="entry name" value="AAA_11"/>
    <property type="match status" value="1"/>
</dbReference>
<reference evidence="9" key="1">
    <citation type="journal article" date="2015" name="Proc. Natl. Acad. Sci. U.S.A.">
        <title>Bacterial clade with the ribosomal RNA operon on a small plasmid rather than the chromosome.</title>
        <authorList>
            <person name="Anda M."/>
            <person name="Ohtsubo Y."/>
            <person name="Okubo T."/>
            <person name="Sugawara M."/>
            <person name="Nagata Y."/>
            <person name="Tsuda M."/>
            <person name="Minamisawa K."/>
            <person name="Mitsui H."/>
        </authorList>
    </citation>
    <scope>NUCLEOTIDE SEQUENCE</scope>
    <source>
        <strain evidence="9">DSM 21988</strain>
    </source>
</reference>
<evidence type="ECO:0000256" key="1">
    <source>
        <dbReference type="ARBA" id="ARBA00007913"/>
    </source>
</evidence>
<evidence type="ECO:0000313" key="9">
    <source>
        <dbReference type="EMBL" id="BAT25550.1"/>
    </source>
</evidence>
<organism evidence="9">
    <name type="scientific">Aureimonas altamirensis</name>
    <dbReference type="NCBI Taxonomy" id="370622"/>
    <lineage>
        <taxon>Bacteria</taxon>
        <taxon>Pseudomonadati</taxon>
        <taxon>Pseudomonadota</taxon>
        <taxon>Alphaproteobacteria</taxon>
        <taxon>Hyphomicrobiales</taxon>
        <taxon>Aurantimonadaceae</taxon>
        <taxon>Aureimonas</taxon>
    </lineage>
</organism>